<dbReference type="Proteomes" id="UP000288805">
    <property type="component" value="Unassembled WGS sequence"/>
</dbReference>
<gene>
    <name evidence="1" type="ORF">CK203_097659</name>
</gene>
<comment type="caution">
    <text evidence="1">The sequence shown here is derived from an EMBL/GenBank/DDBJ whole genome shotgun (WGS) entry which is preliminary data.</text>
</comment>
<accession>A0A438D6S0</accession>
<reference evidence="1 2" key="1">
    <citation type="journal article" date="2018" name="PLoS Genet.">
        <title>Population sequencing reveals clonal diversity and ancestral inbreeding in the grapevine cultivar Chardonnay.</title>
        <authorList>
            <person name="Roach M.J."/>
            <person name="Johnson D.L."/>
            <person name="Bohlmann J."/>
            <person name="van Vuuren H.J."/>
            <person name="Jones S.J."/>
            <person name="Pretorius I.S."/>
            <person name="Schmidt S.A."/>
            <person name="Borneman A.R."/>
        </authorList>
    </citation>
    <scope>NUCLEOTIDE SEQUENCE [LARGE SCALE GENOMIC DNA]</scope>
    <source>
        <strain evidence="2">cv. Chardonnay</strain>
        <tissue evidence="1">Leaf</tissue>
    </source>
</reference>
<proteinExistence type="predicted"/>
<dbReference type="AlphaFoldDB" id="A0A438D6S0"/>
<evidence type="ECO:0000313" key="1">
    <source>
        <dbReference type="EMBL" id="RVW31159.1"/>
    </source>
</evidence>
<name>A0A438D6S0_VITVI</name>
<evidence type="ECO:0000313" key="2">
    <source>
        <dbReference type="Proteomes" id="UP000288805"/>
    </source>
</evidence>
<dbReference type="EMBL" id="QGNW01001765">
    <property type="protein sequence ID" value="RVW31159.1"/>
    <property type="molecule type" value="Genomic_DNA"/>
</dbReference>
<organism evidence="1 2">
    <name type="scientific">Vitis vinifera</name>
    <name type="common">Grape</name>
    <dbReference type="NCBI Taxonomy" id="29760"/>
    <lineage>
        <taxon>Eukaryota</taxon>
        <taxon>Viridiplantae</taxon>
        <taxon>Streptophyta</taxon>
        <taxon>Embryophyta</taxon>
        <taxon>Tracheophyta</taxon>
        <taxon>Spermatophyta</taxon>
        <taxon>Magnoliopsida</taxon>
        <taxon>eudicotyledons</taxon>
        <taxon>Gunneridae</taxon>
        <taxon>Pentapetalae</taxon>
        <taxon>rosids</taxon>
        <taxon>Vitales</taxon>
        <taxon>Vitaceae</taxon>
        <taxon>Viteae</taxon>
        <taxon>Vitis</taxon>
    </lineage>
</organism>
<sequence length="195" mass="22397">MLMKVLLSSLRFFKSPILALETKIISFTNCKWVNLGLLLPTWKPSNGSLSFVLNVVLLKMSTLRHLLMVSKKGYEINFFVDIVQNGGEKERERERERERWRRAREFACKRGCRERVPIGVSESLRGSSFEVESKTFEVEVEEKKGKLQATIVERQRGISSWVKLGPESLGLFLECLLLCIKETRAGKWEVLFAGA</sequence>
<protein>
    <submittedName>
        <fullName evidence="1">Uncharacterized protein</fullName>
    </submittedName>
</protein>